<dbReference type="RefSeq" id="WP_114436189.1">
    <property type="nucleotide sequence ID" value="NZ_QPIZ01000002.1"/>
</dbReference>
<gene>
    <name evidence="2" type="ORF">DFO77_1021</name>
</gene>
<dbReference type="EMBL" id="QPIZ01000002">
    <property type="protein sequence ID" value="RCW38847.1"/>
    <property type="molecule type" value="Genomic_DNA"/>
</dbReference>
<feature type="transmembrane region" description="Helical" evidence="1">
    <location>
        <begin position="128"/>
        <end position="152"/>
    </location>
</feature>
<name>A0A368VC41_9BACT</name>
<organism evidence="2 3">
    <name type="scientific">Marinilabilia salmonicolor</name>
    <dbReference type="NCBI Taxonomy" id="989"/>
    <lineage>
        <taxon>Bacteria</taxon>
        <taxon>Pseudomonadati</taxon>
        <taxon>Bacteroidota</taxon>
        <taxon>Bacteroidia</taxon>
        <taxon>Marinilabiliales</taxon>
        <taxon>Marinilabiliaceae</taxon>
        <taxon>Marinilabilia</taxon>
    </lineage>
</organism>
<evidence type="ECO:0000256" key="1">
    <source>
        <dbReference type="SAM" id="Phobius"/>
    </source>
</evidence>
<sequence>MISSINNLQKIINLNFKNIIYFSFILIFIDVYLIRYKEASILIINSTNFLEYLGTAHFLIILFATYTASRIIQFLIVLVKSLLGMEGLDKDDLAYSNDNNFKAISLLTVALIFYEITMSEQTQTLINFLLSCKYVYLIVFGFAAMMLFIFGLSHNNS</sequence>
<evidence type="ECO:0000313" key="3">
    <source>
        <dbReference type="Proteomes" id="UP000252733"/>
    </source>
</evidence>
<keyword evidence="3" id="KW-1185">Reference proteome</keyword>
<dbReference type="AlphaFoldDB" id="A0A368VC41"/>
<accession>A0A368VC41</accession>
<keyword evidence="1" id="KW-1133">Transmembrane helix</keyword>
<protein>
    <submittedName>
        <fullName evidence="2">Uncharacterized protein</fullName>
    </submittedName>
</protein>
<feature type="transmembrane region" description="Helical" evidence="1">
    <location>
        <begin position="99"/>
        <end position="116"/>
    </location>
</feature>
<feature type="transmembrane region" description="Helical" evidence="1">
    <location>
        <begin position="57"/>
        <end position="79"/>
    </location>
</feature>
<keyword evidence="1" id="KW-0472">Membrane</keyword>
<comment type="caution">
    <text evidence="2">The sequence shown here is derived from an EMBL/GenBank/DDBJ whole genome shotgun (WGS) entry which is preliminary data.</text>
</comment>
<evidence type="ECO:0000313" key="2">
    <source>
        <dbReference type="EMBL" id="RCW38847.1"/>
    </source>
</evidence>
<keyword evidence="1" id="KW-0812">Transmembrane</keyword>
<reference evidence="2 3" key="1">
    <citation type="submission" date="2018-07" db="EMBL/GenBank/DDBJ databases">
        <title>Freshwater and sediment microbial communities from various areas in North America, analyzing microbe dynamics in response to fracking.</title>
        <authorList>
            <person name="Lamendella R."/>
        </authorList>
    </citation>
    <scope>NUCLEOTIDE SEQUENCE [LARGE SCALE GENOMIC DNA]</scope>
    <source>
        <strain evidence="2 3">160A</strain>
    </source>
</reference>
<proteinExistence type="predicted"/>
<dbReference type="Proteomes" id="UP000252733">
    <property type="component" value="Unassembled WGS sequence"/>
</dbReference>
<feature type="transmembrane region" description="Helical" evidence="1">
    <location>
        <begin position="19"/>
        <end position="36"/>
    </location>
</feature>